<evidence type="ECO:0000313" key="2">
    <source>
        <dbReference type="Proteomes" id="UP000019062"/>
    </source>
</evidence>
<dbReference type="EMBL" id="ASQA01000016">
    <property type="protein sequence ID" value="ETT85642.1"/>
    <property type="molecule type" value="Genomic_DNA"/>
</dbReference>
<sequence>MTCKNFNHSCPDRPQEETLTFSNCTPVSGSNPPTSLNTILHVDDEITAVVAFSLENTGDNDIHLTVTFSDGDPAFTNTVEVGSSLAGVFANVREITIHSDGSPITGIFKYQITYTFDV</sequence>
<dbReference type="AlphaFoldDB" id="W4F016"/>
<name>W4F016_9BACL</name>
<reference evidence="1 2" key="1">
    <citation type="journal article" date="2014" name="BMC Genomics">
        <title>Genomic comparison of sporeforming bacilli isolated from milk.</title>
        <authorList>
            <person name="Moreno Switt A.I."/>
            <person name="Andrus A.D."/>
            <person name="Ranieri M.L."/>
            <person name="Orsi R.H."/>
            <person name="Ivy R."/>
            <person name="den Bakker H.C."/>
            <person name="Martin N.H."/>
            <person name="Wiedmann M."/>
            <person name="Boor K.J."/>
        </authorList>
    </citation>
    <scope>NUCLEOTIDE SEQUENCE [LARGE SCALE GENOMIC DNA]</scope>
    <source>
        <strain evidence="1 2">FSL R5-213</strain>
    </source>
</reference>
<organism evidence="1 2">
    <name type="scientific">Viridibacillus arenosi FSL R5-213</name>
    <dbReference type="NCBI Taxonomy" id="1227360"/>
    <lineage>
        <taxon>Bacteria</taxon>
        <taxon>Bacillati</taxon>
        <taxon>Bacillota</taxon>
        <taxon>Bacilli</taxon>
        <taxon>Bacillales</taxon>
        <taxon>Caryophanaceae</taxon>
        <taxon>Viridibacillus</taxon>
    </lineage>
</organism>
<gene>
    <name evidence="1" type="ORF">C176_09437</name>
</gene>
<accession>W4F016</accession>
<comment type="caution">
    <text evidence="1">The sequence shown here is derived from an EMBL/GenBank/DDBJ whole genome shotgun (WGS) entry which is preliminary data.</text>
</comment>
<proteinExistence type="predicted"/>
<protein>
    <recommendedName>
        <fullName evidence="3">DUF3992 domain-containing protein</fullName>
    </recommendedName>
</protein>
<evidence type="ECO:0000313" key="1">
    <source>
        <dbReference type="EMBL" id="ETT85642.1"/>
    </source>
</evidence>
<dbReference type="RefSeq" id="WP_038183458.1">
    <property type="nucleotide sequence ID" value="NZ_ASQA01000016.1"/>
</dbReference>
<dbReference type="eggNOG" id="ENOG5033MSN">
    <property type="taxonomic scope" value="Bacteria"/>
</dbReference>
<evidence type="ECO:0008006" key="3">
    <source>
        <dbReference type="Google" id="ProtNLM"/>
    </source>
</evidence>
<keyword evidence="2" id="KW-1185">Reference proteome</keyword>
<dbReference type="Proteomes" id="UP000019062">
    <property type="component" value="Unassembled WGS sequence"/>
</dbReference>